<dbReference type="SUPFAM" id="SSF52540">
    <property type="entry name" value="P-loop containing nucleoside triphosphate hydrolases"/>
    <property type="match status" value="1"/>
</dbReference>
<dbReference type="InterPro" id="IPR040045">
    <property type="entry name" value="DYNC2LI1"/>
</dbReference>
<keyword evidence="6" id="KW-0217">Developmental protein</keyword>
<evidence type="ECO:0000256" key="4">
    <source>
        <dbReference type="ARBA" id="ARBA00006831"/>
    </source>
</evidence>
<evidence type="ECO:0000256" key="14">
    <source>
        <dbReference type="ARBA" id="ARBA00023273"/>
    </source>
</evidence>
<organism evidence="15">
    <name type="scientific">Palpitomonas bilix</name>
    <dbReference type="NCBI Taxonomy" id="652834"/>
    <lineage>
        <taxon>Eukaryota</taxon>
        <taxon>Eukaryota incertae sedis</taxon>
    </lineage>
</organism>
<evidence type="ECO:0000256" key="2">
    <source>
        <dbReference type="ARBA" id="ARBA00004300"/>
    </source>
</evidence>
<dbReference type="InterPro" id="IPR022780">
    <property type="entry name" value="Dynein_light_int_chain"/>
</dbReference>
<dbReference type="GO" id="GO:0045504">
    <property type="term" value="F:dynein heavy chain binding"/>
    <property type="evidence" value="ECO:0007669"/>
    <property type="project" value="TreeGrafter"/>
</dbReference>
<keyword evidence="11" id="KW-0969">Cilium</keyword>
<dbReference type="AlphaFoldDB" id="A0A7S3LRY3"/>
<evidence type="ECO:0000313" key="15">
    <source>
        <dbReference type="EMBL" id="CAE0262222.1"/>
    </source>
</evidence>
<dbReference type="CDD" id="cd00882">
    <property type="entry name" value="Ras_like_GTPase"/>
    <property type="match status" value="1"/>
</dbReference>
<evidence type="ECO:0000256" key="5">
    <source>
        <dbReference type="ARBA" id="ARBA00018863"/>
    </source>
</evidence>
<gene>
    <name evidence="15" type="ORF">PBIL07802_LOCUS24517</name>
</gene>
<evidence type="ECO:0000256" key="11">
    <source>
        <dbReference type="ARBA" id="ARBA00023069"/>
    </source>
</evidence>
<evidence type="ECO:0000256" key="9">
    <source>
        <dbReference type="ARBA" id="ARBA00022794"/>
    </source>
</evidence>
<evidence type="ECO:0000256" key="13">
    <source>
        <dbReference type="ARBA" id="ARBA00023212"/>
    </source>
</evidence>
<comment type="subcellular location">
    <subcellularLocation>
        <location evidence="3">Cytoplasm</location>
        <location evidence="3">Cytoskeleton</location>
        <location evidence="3">Cilium axoneme</location>
    </subcellularLocation>
    <subcellularLocation>
        <location evidence="1">Cytoplasm</location>
        <location evidence="1">Cytoskeleton</location>
        <location evidence="1">Cilium basal body</location>
    </subcellularLocation>
    <subcellularLocation>
        <location evidence="2">Cytoplasm</location>
        <location evidence="2">Cytoskeleton</location>
        <location evidence="2">Microtubule organizing center</location>
        <location evidence="2">Centrosome</location>
    </subcellularLocation>
</comment>
<dbReference type="GO" id="GO:0005813">
    <property type="term" value="C:centrosome"/>
    <property type="evidence" value="ECO:0007669"/>
    <property type="project" value="UniProtKB-SubCell"/>
</dbReference>
<dbReference type="GO" id="GO:0035721">
    <property type="term" value="P:intraciliary retrograde transport"/>
    <property type="evidence" value="ECO:0007669"/>
    <property type="project" value="InterPro"/>
</dbReference>
<proteinExistence type="inferred from homology"/>
<accession>A0A7S3LRY3</accession>
<keyword evidence="8" id="KW-0493">Microtubule</keyword>
<dbReference type="GO" id="GO:0036064">
    <property type="term" value="C:ciliary basal body"/>
    <property type="evidence" value="ECO:0007669"/>
    <property type="project" value="TreeGrafter"/>
</dbReference>
<evidence type="ECO:0000256" key="7">
    <source>
        <dbReference type="ARBA" id="ARBA00022490"/>
    </source>
</evidence>
<keyword evidence="7" id="KW-0963">Cytoplasm</keyword>
<evidence type="ECO:0000256" key="12">
    <source>
        <dbReference type="ARBA" id="ARBA00023175"/>
    </source>
</evidence>
<dbReference type="GO" id="GO:0005930">
    <property type="term" value="C:axoneme"/>
    <property type="evidence" value="ECO:0007669"/>
    <property type="project" value="UniProtKB-SubCell"/>
</dbReference>
<dbReference type="GO" id="GO:0005874">
    <property type="term" value="C:microtubule"/>
    <property type="evidence" value="ECO:0007669"/>
    <property type="project" value="UniProtKB-KW"/>
</dbReference>
<keyword evidence="9" id="KW-0970">Cilium biogenesis/degradation</keyword>
<reference evidence="15" key="1">
    <citation type="submission" date="2021-01" db="EMBL/GenBank/DDBJ databases">
        <authorList>
            <person name="Corre E."/>
            <person name="Pelletier E."/>
            <person name="Niang G."/>
            <person name="Scheremetjew M."/>
            <person name="Finn R."/>
            <person name="Kale V."/>
            <person name="Holt S."/>
            <person name="Cochrane G."/>
            <person name="Meng A."/>
            <person name="Brown T."/>
            <person name="Cohen L."/>
        </authorList>
    </citation>
    <scope>NUCLEOTIDE SEQUENCE</scope>
    <source>
        <strain evidence="15">NIES-2562</strain>
    </source>
</reference>
<dbReference type="Pfam" id="PF05783">
    <property type="entry name" value="DLIC"/>
    <property type="match status" value="1"/>
</dbReference>
<evidence type="ECO:0000256" key="1">
    <source>
        <dbReference type="ARBA" id="ARBA00004120"/>
    </source>
</evidence>
<dbReference type="PANTHER" id="PTHR13236:SF0">
    <property type="entry name" value="CYTOPLASMIC DYNEIN 2 LIGHT INTERMEDIATE CHAIN 1"/>
    <property type="match status" value="1"/>
</dbReference>
<sequence length="451" mass="50608">MAAPGGEGGRAAGMDIWSSILAEKGQDLRASERRHHTVLVVGPKGSGKSSLISRIIKPDKVDKEESKEATGLEYTYMRGRTGQSLEDTVVHLWELGGGKKMEQLVDVVITPHTIANAVVVVMLDLSKPSVIFNDILYWMQRIKRRTEECFKELRLGRTTKKVPDETKERSKKRFANHPDVSAVSFPAIPIIFVGSKYDTFQDRDMETQKIMAKCLRFVAHSHGCSICYYTIKDSTTVKKFRALSNSFVFRTNPGTGNLEHVKPLYVPAGSDALSKIGFPSIPGGAGNFHGDPQDLWKMVFEKTFPDNPADLDLDEIDTINVEDFAEPTIDSMAMQKIDEIARYRLEVERREKEEEELRQRLEKGGLSSLTAGGDGDDGKIKSRYSWVCCIFRRKQLPIFLPFFSNLLAVVHPLHQCCTPSYQATQLKMVHSGFPQAYEENTAYIVVCSSMT</sequence>
<dbReference type="Gene3D" id="3.40.50.300">
    <property type="entry name" value="P-loop containing nucleotide triphosphate hydrolases"/>
    <property type="match status" value="1"/>
</dbReference>
<dbReference type="GO" id="GO:0005868">
    <property type="term" value="C:cytoplasmic dynein complex"/>
    <property type="evidence" value="ECO:0007669"/>
    <property type="project" value="InterPro"/>
</dbReference>
<dbReference type="InterPro" id="IPR027417">
    <property type="entry name" value="P-loop_NTPase"/>
</dbReference>
<protein>
    <recommendedName>
        <fullName evidence="5">Cytoplasmic dynein 2 light intermediate chain 1</fullName>
    </recommendedName>
</protein>
<dbReference type="GO" id="GO:0035735">
    <property type="term" value="P:intraciliary transport involved in cilium assembly"/>
    <property type="evidence" value="ECO:0007669"/>
    <property type="project" value="InterPro"/>
</dbReference>
<keyword evidence="12" id="KW-0505">Motor protein</keyword>
<dbReference type="PANTHER" id="PTHR13236">
    <property type="entry name" value="DYNEIN 2 LIGHT INTERMEDIATE CHAIN, ISOFORM 2"/>
    <property type="match status" value="1"/>
</dbReference>
<name>A0A7S3LRY3_9EUKA</name>
<keyword evidence="10" id="KW-0243">Dynein</keyword>
<keyword evidence="13" id="KW-0206">Cytoskeleton</keyword>
<keyword evidence="14" id="KW-0966">Cell projection</keyword>
<dbReference type="EMBL" id="HBIB01037515">
    <property type="protein sequence ID" value="CAE0262222.1"/>
    <property type="molecule type" value="Transcribed_RNA"/>
</dbReference>
<evidence type="ECO:0000256" key="6">
    <source>
        <dbReference type="ARBA" id="ARBA00022473"/>
    </source>
</evidence>
<evidence type="ECO:0000256" key="8">
    <source>
        <dbReference type="ARBA" id="ARBA00022701"/>
    </source>
</evidence>
<comment type="similarity">
    <text evidence="4">Belongs to the dynein light intermediate chain family.</text>
</comment>
<evidence type="ECO:0000256" key="3">
    <source>
        <dbReference type="ARBA" id="ARBA00004430"/>
    </source>
</evidence>
<evidence type="ECO:0000256" key="10">
    <source>
        <dbReference type="ARBA" id="ARBA00023017"/>
    </source>
</evidence>